<dbReference type="SUPFAM" id="SSF56194">
    <property type="entry name" value="Uridine diphospho-N-Acetylenolpyruvylglucosamine reductase, MurB, C-terminal domain"/>
    <property type="match status" value="1"/>
</dbReference>
<evidence type="ECO:0000256" key="8">
    <source>
        <dbReference type="ARBA" id="ARBA00022630"/>
    </source>
</evidence>
<keyword evidence="10 17" id="KW-0521">NADP</keyword>
<feature type="domain" description="FAD-binding PCMH-type" evidence="19">
    <location>
        <begin position="42"/>
        <end position="209"/>
    </location>
</feature>
<keyword evidence="14 17" id="KW-0131">Cell cycle</keyword>
<dbReference type="PROSITE" id="PS51387">
    <property type="entry name" value="FAD_PCMH"/>
    <property type="match status" value="1"/>
</dbReference>
<dbReference type="GO" id="GO:0051301">
    <property type="term" value="P:cell division"/>
    <property type="evidence" value="ECO:0007669"/>
    <property type="project" value="UniProtKB-KW"/>
</dbReference>
<dbReference type="SUPFAM" id="SSF56176">
    <property type="entry name" value="FAD-binding/transporter-associated domain-like"/>
    <property type="match status" value="1"/>
</dbReference>
<evidence type="ECO:0000256" key="18">
    <source>
        <dbReference type="SAM" id="MobiDB-lite"/>
    </source>
</evidence>
<keyword evidence="6 17" id="KW-0963">Cytoplasm</keyword>
<keyword evidence="8 17" id="KW-0285">Flavoprotein</keyword>
<dbReference type="GO" id="GO:0008762">
    <property type="term" value="F:UDP-N-acetylmuramate dehydrogenase activity"/>
    <property type="evidence" value="ECO:0007669"/>
    <property type="project" value="UniProtKB-UniRule"/>
</dbReference>
<dbReference type="InterPro" id="IPR003170">
    <property type="entry name" value="MurB"/>
</dbReference>
<keyword evidence="13 17" id="KW-0560">Oxidoreductase</keyword>
<dbReference type="InterPro" id="IPR006094">
    <property type="entry name" value="Oxid_FAD_bind_N"/>
</dbReference>
<evidence type="ECO:0000256" key="4">
    <source>
        <dbReference type="ARBA" id="ARBA00004752"/>
    </source>
</evidence>
<evidence type="ECO:0000313" key="20">
    <source>
        <dbReference type="EMBL" id="MDK4306002.1"/>
    </source>
</evidence>
<evidence type="ECO:0000256" key="9">
    <source>
        <dbReference type="ARBA" id="ARBA00022827"/>
    </source>
</evidence>
<feature type="region of interest" description="Disordered" evidence="18">
    <location>
        <begin position="300"/>
        <end position="334"/>
    </location>
</feature>
<evidence type="ECO:0000256" key="2">
    <source>
        <dbReference type="ARBA" id="ARBA00003921"/>
    </source>
</evidence>
<dbReference type="Gene3D" id="3.90.78.10">
    <property type="entry name" value="UDP-N-acetylenolpyruvoylglucosamine reductase, C-terminal domain"/>
    <property type="match status" value="1"/>
</dbReference>
<evidence type="ECO:0000256" key="17">
    <source>
        <dbReference type="HAMAP-Rule" id="MF_00037"/>
    </source>
</evidence>
<dbReference type="PANTHER" id="PTHR21071">
    <property type="entry name" value="UDP-N-ACETYLENOLPYRUVOYLGLUCOSAMINE REDUCTASE"/>
    <property type="match status" value="1"/>
</dbReference>
<dbReference type="Gene3D" id="3.30.465.10">
    <property type="match status" value="1"/>
</dbReference>
<dbReference type="Gene3D" id="3.30.43.10">
    <property type="entry name" value="Uridine Diphospho-n-acetylenolpyruvylglucosamine Reductase, domain 2"/>
    <property type="match status" value="1"/>
</dbReference>
<reference evidence="20" key="1">
    <citation type="submission" date="2023-05" db="EMBL/GenBank/DDBJ databases">
        <title>Metabolic capabilities are highly conserved among human nasal-associated Corynebacterium species in pangenomic analyses.</title>
        <authorList>
            <person name="Tran T.H."/>
            <person name="Roberts A.Q."/>
            <person name="Escapa I.F."/>
            <person name="Gao W."/>
            <person name="Conlan S."/>
            <person name="Kong H."/>
            <person name="Segre J.A."/>
            <person name="Kelly M.S."/>
            <person name="Lemon K.P."/>
        </authorList>
    </citation>
    <scope>NUCLEOTIDE SEQUENCE</scope>
    <source>
        <strain evidence="20">KPL2773</strain>
    </source>
</reference>
<evidence type="ECO:0000256" key="1">
    <source>
        <dbReference type="ARBA" id="ARBA00001974"/>
    </source>
</evidence>
<proteinExistence type="inferred from homology"/>
<dbReference type="InterPro" id="IPR011601">
    <property type="entry name" value="MurB_C"/>
</dbReference>
<keyword evidence="11 17" id="KW-0133">Cell shape</keyword>
<evidence type="ECO:0000256" key="13">
    <source>
        <dbReference type="ARBA" id="ARBA00023002"/>
    </source>
</evidence>
<dbReference type="InterPro" id="IPR016167">
    <property type="entry name" value="FAD-bd_PCMH_sub1"/>
</dbReference>
<dbReference type="HAMAP" id="MF_00037">
    <property type="entry name" value="MurB"/>
    <property type="match status" value="1"/>
</dbReference>
<dbReference type="InterPro" id="IPR016169">
    <property type="entry name" value="FAD-bd_PCMH_sub2"/>
</dbReference>
<dbReference type="GO" id="GO:0008360">
    <property type="term" value="P:regulation of cell shape"/>
    <property type="evidence" value="ECO:0007669"/>
    <property type="project" value="UniProtKB-KW"/>
</dbReference>
<protein>
    <recommendedName>
        <fullName evidence="17">UDP-N-acetylenolpyruvoylglucosamine reductase</fullName>
        <ecNumber evidence="17">1.3.1.98</ecNumber>
    </recommendedName>
    <alternativeName>
        <fullName evidence="17">UDP-N-acetylmuramate dehydrogenase</fullName>
    </alternativeName>
</protein>
<evidence type="ECO:0000313" key="21">
    <source>
        <dbReference type="Proteomes" id="UP001224412"/>
    </source>
</evidence>
<evidence type="ECO:0000256" key="16">
    <source>
        <dbReference type="ARBA" id="ARBA00048914"/>
    </source>
</evidence>
<comment type="caution">
    <text evidence="20">The sequence shown here is derived from an EMBL/GenBank/DDBJ whole genome shotgun (WGS) entry which is preliminary data.</text>
</comment>
<comment type="subcellular location">
    <subcellularLocation>
        <location evidence="3 17">Cytoplasm</location>
    </subcellularLocation>
</comment>
<dbReference type="PANTHER" id="PTHR21071:SF4">
    <property type="entry name" value="UDP-N-ACETYLENOLPYRUVOYLGLUCOSAMINE REDUCTASE"/>
    <property type="match status" value="1"/>
</dbReference>
<comment type="function">
    <text evidence="2 17">Cell wall formation.</text>
</comment>
<feature type="active site" evidence="17">
    <location>
        <position position="412"/>
    </location>
</feature>
<evidence type="ECO:0000256" key="3">
    <source>
        <dbReference type="ARBA" id="ARBA00004496"/>
    </source>
</evidence>
<feature type="active site" evidence="17">
    <location>
        <position position="187"/>
    </location>
</feature>
<dbReference type="InterPro" id="IPR016166">
    <property type="entry name" value="FAD-bd_PCMH"/>
</dbReference>
<dbReference type="EC" id="1.3.1.98" evidence="17"/>
<comment type="similarity">
    <text evidence="5 17">Belongs to the MurB family.</text>
</comment>
<dbReference type="GO" id="GO:0005829">
    <property type="term" value="C:cytosol"/>
    <property type="evidence" value="ECO:0007669"/>
    <property type="project" value="TreeGrafter"/>
</dbReference>
<dbReference type="Proteomes" id="UP001224412">
    <property type="component" value="Unassembled WGS sequence"/>
</dbReference>
<dbReference type="InterPro" id="IPR036635">
    <property type="entry name" value="MurB_C_sf"/>
</dbReference>
<evidence type="ECO:0000259" key="19">
    <source>
        <dbReference type="PROSITE" id="PS51387"/>
    </source>
</evidence>
<evidence type="ECO:0000256" key="12">
    <source>
        <dbReference type="ARBA" id="ARBA00022984"/>
    </source>
</evidence>
<comment type="cofactor">
    <cofactor evidence="1 17">
        <name>FAD</name>
        <dbReference type="ChEBI" id="CHEBI:57692"/>
    </cofactor>
</comment>
<dbReference type="AlphaFoldDB" id="A0AAP4BNR6"/>
<keyword evidence="9 17" id="KW-0274">FAD</keyword>
<keyword evidence="15 17" id="KW-0961">Cell wall biogenesis/degradation</keyword>
<dbReference type="EMBL" id="JASNVH010000001">
    <property type="protein sequence ID" value="MDK4306002.1"/>
    <property type="molecule type" value="Genomic_DNA"/>
</dbReference>
<dbReference type="Pfam" id="PF01565">
    <property type="entry name" value="FAD_binding_4"/>
    <property type="match status" value="1"/>
</dbReference>
<evidence type="ECO:0000256" key="10">
    <source>
        <dbReference type="ARBA" id="ARBA00022857"/>
    </source>
</evidence>
<sequence>MNDFMTQANTALDTPELQTLADAGVLERVDGVEFSQLTTFHLGGAPRVAVRAATGEAAAAVVRALDAAGVELLIVGGGSNLLVTDEPLDVVAVLMGDDHLEIDASTGVLRAGAGAIWDEVVAASIDAGLGGLECLSGIPGSAGATPVQNVGAYGAEIADVLTRVQLLDRATGTVEWVPASALDLAYRYSNLKFTSRGVVLAVEFQLRTDGLSAPLRFGQLAGEPGQRRDPAEVREEVLGLRRSKGMVHDPADHDTWSAGSFFTNPVVPETLADEITQVVATELGADEAAGMPRFPVAAGSMAPEGSDTGGSGTEVSDTEGSGAEVSGGAARASGGAGNGAAEALVKLSAAWLIDRAGFAKGYPGADAPARLSTKHTLALTNRGAARAADVVKLARDVRAGVQEKFGVQLEPEPLWIGLEI</sequence>
<evidence type="ECO:0000256" key="11">
    <source>
        <dbReference type="ARBA" id="ARBA00022960"/>
    </source>
</evidence>
<organism evidence="20 21">
    <name type="scientific">Corynebacterium pseudodiphtheriticum</name>
    <dbReference type="NCBI Taxonomy" id="37637"/>
    <lineage>
        <taxon>Bacteria</taxon>
        <taxon>Bacillati</taxon>
        <taxon>Actinomycetota</taxon>
        <taxon>Actinomycetes</taxon>
        <taxon>Mycobacteriales</taxon>
        <taxon>Corynebacteriaceae</taxon>
        <taxon>Corynebacterium</taxon>
    </lineage>
</organism>
<keyword evidence="7 17" id="KW-0132">Cell division</keyword>
<name>A0AAP4BNR6_9CORY</name>
<evidence type="ECO:0000256" key="7">
    <source>
        <dbReference type="ARBA" id="ARBA00022618"/>
    </source>
</evidence>
<gene>
    <name evidence="17" type="primary">murB</name>
    <name evidence="20" type="ORF">QPX42_00275</name>
</gene>
<keyword evidence="12 17" id="KW-0573">Peptidoglycan synthesis</keyword>
<dbReference type="NCBIfam" id="NF010478">
    <property type="entry name" value="PRK13903.1"/>
    <property type="match status" value="1"/>
</dbReference>
<evidence type="ECO:0000256" key="6">
    <source>
        <dbReference type="ARBA" id="ARBA00022490"/>
    </source>
</evidence>
<dbReference type="NCBIfam" id="TIGR00179">
    <property type="entry name" value="murB"/>
    <property type="match status" value="1"/>
</dbReference>
<feature type="active site" description="Proton donor" evidence="17">
    <location>
        <position position="260"/>
    </location>
</feature>
<dbReference type="GO" id="GO:0071949">
    <property type="term" value="F:FAD binding"/>
    <property type="evidence" value="ECO:0007669"/>
    <property type="project" value="InterPro"/>
</dbReference>
<comment type="catalytic activity">
    <reaction evidence="16 17">
        <text>UDP-N-acetyl-alpha-D-muramate + NADP(+) = UDP-N-acetyl-3-O-(1-carboxyvinyl)-alpha-D-glucosamine + NADPH + H(+)</text>
        <dbReference type="Rhea" id="RHEA:12248"/>
        <dbReference type="ChEBI" id="CHEBI:15378"/>
        <dbReference type="ChEBI" id="CHEBI:57783"/>
        <dbReference type="ChEBI" id="CHEBI:58349"/>
        <dbReference type="ChEBI" id="CHEBI:68483"/>
        <dbReference type="ChEBI" id="CHEBI:70757"/>
        <dbReference type="EC" id="1.3.1.98"/>
    </reaction>
</comment>
<comment type="pathway">
    <text evidence="4 17">Cell wall biogenesis; peptidoglycan biosynthesis.</text>
</comment>
<evidence type="ECO:0000256" key="15">
    <source>
        <dbReference type="ARBA" id="ARBA00023316"/>
    </source>
</evidence>
<accession>A0AAP4BNR6</accession>
<evidence type="ECO:0000256" key="5">
    <source>
        <dbReference type="ARBA" id="ARBA00010485"/>
    </source>
</evidence>
<dbReference type="InterPro" id="IPR036318">
    <property type="entry name" value="FAD-bd_PCMH-like_sf"/>
</dbReference>
<dbReference type="GO" id="GO:0071555">
    <property type="term" value="P:cell wall organization"/>
    <property type="evidence" value="ECO:0007669"/>
    <property type="project" value="UniProtKB-KW"/>
</dbReference>
<feature type="compositionally biased region" description="Low complexity" evidence="18">
    <location>
        <begin position="319"/>
        <end position="334"/>
    </location>
</feature>
<dbReference type="GO" id="GO:0009252">
    <property type="term" value="P:peptidoglycan biosynthetic process"/>
    <property type="evidence" value="ECO:0007669"/>
    <property type="project" value="UniProtKB-UniRule"/>
</dbReference>
<evidence type="ECO:0000256" key="14">
    <source>
        <dbReference type="ARBA" id="ARBA00023306"/>
    </source>
</evidence>
<dbReference type="Pfam" id="PF02873">
    <property type="entry name" value="MurB_C"/>
    <property type="match status" value="1"/>
</dbReference>